<dbReference type="Proteomes" id="UP001472866">
    <property type="component" value="Chromosome 13"/>
</dbReference>
<evidence type="ECO:0000313" key="4">
    <source>
        <dbReference type="EMBL" id="WZN65857.1"/>
    </source>
</evidence>
<dbReference type="GO" id="GO:0005794">
    <property type="term" value="C:Golgi apparatus"/>
    <property type="evidence" value="ECO:0007669"/>
    <property type="project" value="TreeGrafter"/>
</dbReference>
<feature type="domain" description="FPL" evidence="3">
    <location>
        <begin position="55"/>
        <end position="213"/>
    </location>
</feature>
<accession>A0AAX4PHI5</accession>
<gene>
    <name evidence="4" type="ORF">HKI87_13g74190</name>
</gene>
<dbReference type="InterPro" id="IPR019155">
    <property type="entry name" value="CLEC16A/TT9_N"/>
</dbReference>
<dbReference type="GO" id="GO:0016197">
    <property type="term" value="P:endosomal transport"/>
    <property type="evidence" value="ECO:0007669"/>
    <property type="project" value="TreeGrafter"/>
</dbReference>
<feature type="compositionally biased region" description="Basic residues" evidence="2">
    <location>
        <begin position="477"/>
        <end position="486"/>
    </location>
</feature>
<dbReference type="Pfam" id="PF09758">
    <property type="entry name" value="FPL"/>
    <property type="match status" value="1"/>
</dbReference>
<dbReference type="AlphaFoldDB" id="A0AAX4PHI5"/>
<dbReference type="GO" id="GO:0006914">
    <property type="term" value="P:autophagy"/>
    <property type="evidence" value="ECO:0007669"/>
    <property type="project" value="UniProtKB-KW"/>
</dbReference>
<dbReference type="PANTHER" id="PTHR21481">
    <property type="entry name" value="PROTEIN CLEC16A"/>
    <property type="match status" value="1"/>
</dbReference>
<protein>
    <submittedName>
        <fullName evidence="4">Protein TRANSPARENT TESTA</fullName>
    </submittedName>
</protein>
<evidence type="ECO:0000259" key="3">
    <source>
        <dbReference type="Pfam" id="PF09758"/>
    </source>
</evidence>
<keyword evidence="5" id="KW-1185">Reference proteome</keyword>
<name>A0AAX4PHI5_9CHLO</name>
<dbReference type="GO" id="GO:1901096">
    <property type="term" value="P:regulation of autophagosome maturation"/>
    <property type="evidence" value="ECO:0007669"/>
    <property type="project" value="TreeGrafter"/>
</dbReference>
<dbReference type="EMBL" id="CP151513">
    <property type="protein sequence ID" value="WZN65857.1"/>
    <property type="molecule type" value="Genomic_DNA"/>
</dbReference>
<dbReference type="InterPro" id="IPR039272">
    <property type="entry name" value="CLEC16A/TT9"/>
</dbReference>
<organism evidence="4 5">
    <name type="scientific">Chloropicon roscoffensis</name>
    <dbReference type="NCBI Taxonomy" id="1461544"/>
    <lineage>
        <taxon>Eukaryota</taxon>
        <taxon>Viridiplantae</taxon>
        <taxon>Chlorophyta</taxon>
        <taxon>Chloropicophyceae</taxon>
        <taxon>Chloropicales</taxon>
        <taxon>Chloropicaceae</taxon>
        <taxon>Chloropicon</taxon>
    </lineage>
</organism>
<sequence length="950" mass="105293">MFQSNKKKKSFFSQLFGSDTSENRFTVKELGLLHQVLDANANVHEGNKDTVVEALRSIAELMIWGDQHDPSFFEFFAEHHTLSYFRRILDQPYCRSGEVAVQILQTLSILTQNIQSEQAIYFLFSNNHVNQIIAQDFNFKDDEVLGYYISFLKTISLKLNAGTVQFFFLKRRLAEGSDEMRVEFPFYSRIIQFFRHEESMVRAAVRTCTLNIYSVKDAGVREFLQNSREADEYIQNLGKYVMEQCQALAVILPATRQGTIDPKRLDVALEELDDIFYYCYDVYSLFEEGVGEKLMCVLWKDLHSVVLEPFRVKAGGDMEQTSTAGGNEGHTLGSCRLTVSLLILERLFHILHIPGLLNATIASLFLPKTKALKLAPLIWTADVDAFSASSAGGADSWYSAWPVFRRCVEDETKHAESTLCVRFLTLCITSKCLSEDVMDEAGLLPRRLKTSRMLFNELTSIDSDPSTGASSTGRVASSKKKGHRRAHSSEEIASMQLFPTDQGGQVAEAGDGEDIDSVARKMEDCGVDKGRGGVAKEDEDEEAPYLMFANLISEPFRVDLVNLVGWMLSQWLPLDSLSRNSSSGTKASAEENREVVFSPRKGDAQGGRTVPEALARVLDKQMKDCVAELRVHLHQSWCDGLPLLVSRAWRRNKRHLISPQVSMNAVETAAFLLRDHSVNKLSRAPKGSPGMNTAIAAARQGNEAVNAFVAMAQLKIWIETGDMPNDPSAFFGLQRGLFSLDEPVGLVPHDRRPLPVSDGSEVNLDSINLIGQDGGKAIGGQAPIVAGALPCRVAFTRGAERNVYFCSDGRHALSSVKQKTGQRELGSVCIFLADANESVSSSSSRTFAKVVAMAPLAGAEPAIDPTHPAWLHLRVRPPLSAFTAVCGMMNASQSFGQPNIKGKRPKLNDGRWTLAFEDAESARKAEEMIHRQREQLRANAEDLLCNFAAS</sequence>
<feature type="region of interest" description="Disordered" evidence="2">
    <location>
        <begin position="463"/>
        <end position="514"/>
    </location>
</feature>
<dbReference type="GO" id="GO:0007034">
    <property type="term" value="P:vacuolar transport"/>
    <property type="evidence" value="ECO:0007669"/>
    <property type="project" value="TreeGrafter"/>
</dbReference>
<evidence type="ECO:0000313" key="5">
    <source>
        <dbReference type="Proteomes" id="UP001472866"/>
    </source>
</evidence>
<feature type="compositionally biased region" description="Polar residues" evidence="2">
    <location>
        <begin position="463"/>
        <end position="475"/>
    </location>
</feature>
<dbReference type="GO" id="GO:0005770">
    <property type="term" value="C:late endosome"/>
    <property type="evidence" value="ECO:0007669"/>
    <property type="project" value="TreeGrafter"/>
</dbReference>
<evidence type="ECO:0000256" key="1">
    <source>
        <dbReference type="ARBA" id="ARBA00023006"/>
    </source>
</evidence>
<reference evidence="4 5" key="1">
    <citation type="submission" date="2024-03" db="EMBL/GenBank/DDBJ databases">
        <title>Complete genome sequence of the green alga Chloropicon roscoffensis RCC1871.</title>
        <authorList>
            <person name="Lemieux C."/>
            <person name="Pombert J.-F."/>
            <person name="Otis C."/>
            <person name="Turmel M."/>
        </authorList>
    </citation>
    <scope>NUCLEOTIDE SEQUENCE [LARGE SCALE GENOMIC DNA]</scope>
    <source>
        <strain evidence="4 5">RCC1871</strain>
    </source>
</reference>
<dbReference type="PANTHER" id="PTHR21481:SF0">
    <property type="entry name" value="PROTEIN CLEC16A"/>
    <property type="match status" value="1"/>
</dbReference>
<evidence type="ECO:0000256" key="2">
    <source>
        <dbReference type="SAM" id="MobiDB-lite"/>
    </source>
</evidence>
<proteinExistence type="predicted"/>
<keyword evidence="1" id="KW-0072">Autophagy</keyword>